<name>A0A8T4IN13_9SPHN</name>
<comment type="similarity">
    <text evidence="1">Belongs to the protein kinase superfamily. ADCK protein kinase family.</text>
</comment>
<comment type="caution">
    <text evidence="4">The sequence shown here is derived from an EMBL/GenBank/DDBJ whole genome shotgun (WGS) entry which is preliminary data.</text>
</comment>
<proteinExistence type="inferred from homology"/>
<evidence type="ECO:0000313" key="5">
    <source>
        <dbReference type="Proteomes" id="UP000676996"/>
    </source>
</evidence>
<dbReference type="Pfam" id="PF03109">
    <property type="entry name" value="ABC1"/>
    <property type="match status" value="1"/>
</dbReference>
<gene>
    <name evidence="4" type="ORF">J7S20_14505</name>
</gene>
<dbReference type="InterPro" id="IPR050154">
    <property type="entry name" value="UbiB_kinase"/>
</dbReference>
<dbReference type="Proteomes" id="UP000676996">
    <property type="component" value="Unassembled WGS sequence"/>
</dbReference>
<dbReference type="InterPro" id="IPR004147">
    <property type="entry name" value="ABC1_dom"/>
</dbReference>
<accession>A0A8T4IN13</accession>
<evidence type="ECO:0000256" key="1">
    <source>
        <dbReference type="ARBA" id="ARBA00009670"/>
    </source>
</evidence>
<dbReference type="AlphaFoldDB" id="A0A8T4IN13"/>
<keyword evidence="2" id="KW-0812">Transmembrane</keyword>
<keyword evidence="2" id="KW-0472">Membrane</keyword>
<evidence type="ECO:0000313" key="4">
    <source>
        <dbReference type="EMBL" id="MBR0553719.1"/>
    </source>
</evidence>
<dbReference type="PANTHER" id="PTHR10566:SF113">
    <property type="entry name" value="PROTEIN ACTIVITY OF BC1 COMPLEX KINASE 7, CHLOROPLASTIC"/>
    <property type="match status" value="1"/>
</dbReference>
<keyword evidence="5" id="KW-1185">Reference proteome</keyword>
<organism evidence="4 5">
    <name type="scientific">Stakelama marina</name>
    <dbReference type="NCBI Taxonomy" id="2826939"/>
    <lineage>
        <taxon>Bacteria</taxon>
        <taxon>Pseudomonadati</taxon>
        <taxon>Pseudomonadota</taxon>
        <taxon>Alphaproteobacteria</taxon>
        <taxon>Sphingomonadales</taxon>
        <taxon>Sphingomonadaceae</taxon>
        <taxon>Stakelama</taxon>
    </lineage>
</organism>
<dbReference type="CDD" id="cd05121">
    <property type="entry name" value="ABC1_ADCK3-like"/>
    <property type="match status" value="1"/>
</dbReference>
<feature type="domain" description="ABC1 atypical kinase-like" evidence="3">
    <location>
        <begin position="87"/>
        <end position="328"/>
    </location>
</feature>
<dbReference type="PANTHER" id="PTHR10566">
    <property type="entry name" value="CHAPERONE-ACTIVITY OF BC1 COMPLEX CABC1 -RELATED"/>
    <property type="match status" value="1"/>
</dbReference>
<dbReference type="RefSeq" id="WP_284054962.1">
    <property type="nucleotide sequence ID" value="NZ_JAGRQC010000004.1"/>
</dbReference>
<protein>
    <submittedName>
        <fullName evidence="4">Phosphotransferase</fullName>
    </submittedName>
</protein>
<evidence type="ECO:0000256" key="2">
    <source>
        <dbReference type="SAM" id="Phobius"/>
    </source>
</evidence>
<feature type="transmembrane region" description="Helical" evidence="2">
    <location>
        <begin position="506"/>
        <end position="523"/>
    </location>
</feature>
<dbReference type="InterPro" id="IPR011009">
    <property type="entry name" value="Kinase-like_dom_sf"/>
</dbReference>
<evidence type="ECO:0000259" key="3">
    <source>
        <dbReference type="Pfam" id="PF03109"/>
    </source>
</evidence>
<dbReference type="EMBL" id="JAGRQC010000004">
    <property type="protein sequence ID" value="MBR0553719.1"/>
    <property type="molecule type" value="Genomic_DNA"/>
</dbReference>
<dbReference type="SUPFAM" id="SSF56112">
    <property type="entry name" value="Protein kinase-like (PK-like)"/>
    <property type="match status" value="1"/>
</dbReference>
<reference evidence="4" key="1">
    <citation type="submission" date="2021-04" db="EMBL/GenBank/DDBJ databases">
        <title>Ouciella asimina sp. nov., isolated from the surface seawater in the hydrothermal field of Okinawa Trough.</title>
        <authorList>
            <person name="Shuang W."/>
        </authorList>
    </citation>
    <scope>NUCLEOTIDE SEQUENCE</scope>
    <source>
        <strain evidence="4">LXI357</strain>
    </source>
</reference>
<keyword evidence="2" id="KW-1133">Transmembrane helix</keyword>
<sequence>MIDDIPLGERARLAELARIFARHGLVGLAVRIGLEPGRVGAPVAPDAPTRVVALLRDLGPVAVKLGQLLATRGDLIGPEWVAALSTLQDQAAPLPFDQIEPELVVALGSPIDEVFARFDREPLAAASIAQVHAAALPDGTEVVVKIRRPGIAARIDADLRLLRRLARLAERRSPELRRLKIDDLLRFFAESLSQELDLSAEAAACEDMGSFLGALGVRTPRFFWSHVGRRVNVQERLQGGSVRSLVNEMEQGQASAVARQYADAVLRMIIFNGRFHADPHPGNVFVLKDDLIAFIDFGAIGTLTPARRSELVALVLAIAGDDPRAVARLLLRWSGDYSVDAGALERELEALIGQFRGAVLEQIDLSDIFSRVFALLRQYRLALPPDLALLLRTLLTAEGFVRGLDPQFDIATRAMPIARELARERLSPAELGRSGRRLAAGLGRLAAASPELIELVEKIARSGAIPVQVSKDLPGSVAGRRAPLSDVLVAGLLVAGAVLLERSPHAAAVMFVFAGVGLAARWLKR</sequence>